<evidence type="ECO:0000313" key="18">
    <source>
        <dbReference type="EMBL" id="NYJ33938.1"/>
    </source>
</evidence>
<evidence type="ECO:0000256" key="2">
    <source>
        <dbReference type="ARBA" id="ARBA00001966"/>
    </source>
</evidence>
<feature type="transmembrane region" description="Helical" evidence="16">
    <location>
        <begin position="113"/>
        <end position="135"/>
    </location>
</feature>
<dbReference type="PANTHER" id="PTHR24421:SF62">
    <property type="entry name" value="SENSORY TRANSDUCTION HISTIDINE KINASE"/>
    <property type="match status" value="1"/>
</dbReference>
<dbReference type="Pfam" id="PF02518">
    <property type="entry name" value="HATPase_c"/>
    <property type="match status" value="1"/>
</dbReference>
<keyword evidence="19" id="KW-1185">Reference proteome</keyword>
<keyword evidence="8" id="KW-0808">Transferase</keyword>
<dbReference type="InterPro" id="IPR011712">
    <property type="entry name" value="Sig_transdc_His_kin_sub3_dim/P"/>
</dbReference>
<dbReference type="Proteomes" id="UP000572051">
    <property type="component" value="Unassembled WGS sequence"/>
</dbReference>
<keyword evidence="16" id="KW-0812">Transmembrane</keyword>
<sequence>MEDTEGRVIGVEERHAWNTGVWWDVYFTAIMAGMAVLAALTTAPQWRWTAVALVCAVVVVYYGYGRVLLRSPNHGSNLRSVVLPALLLAVVLPAVTLNPALTFMLVAVSPLCFMATGTAQAVPTVGLVLVVPVLYRAVTGQQGWDTTAVTLAIDAVIIAFAAWFGRWIERVVVQSYERAELIRQLRESREEAVRLSEQAGAMAEREHLGRELHDTLAQGLTSVIALTQAVESEMSTDPALARRHLALMRETAADNLADARAMVAARQAVRPEGGGSLDAALARVTERLAAELGIGVDLTVRGTPAPLPGDVQVCLLRTAQEALANIRRHAGAGRADVLLEYAPAGVTLTVSDDGRGFTPAAGPGHGLRNMRHRARSAGGALTVDSAPGAGTTVRASIPHAESTHPTPEETAR</sequence>
<evidence type="ECO:0000256" key="11">
    <source>
        <dbReference type="ARBA" id="ARBA00023012"/>
    </source>
</evidence>
<dbReference type="SMART" id="SM00387">
    <property type="entry name" value="HATPase_c"/>
    <property type="match status" value="1"/>
</dbReference>
<dbReference type="InterPro" id="IPR050482">
    <property type="entry name" value="Sensor_HK_TwoCompSys"/>
</dbReference>
<dbReference type="InterPro" id="IPR004358">
    <property type="entry name" value="Sig_transdc_His_kin-like_C"/>
</dbReference>
<evidence type="ECO:0000256" key="1">
    <source>
        <dbReference type="ARBA" id="ARBA00000085"/>
    </source>
</evidence>
<dbReference type="GO" id="GO:0046983">
    <property type="term" value="F:protein dimerization activity"/>
    <property type="evidence" value="ECO:0007669"/>
    <property type="project" value="InterPro"/>
</dbReference>
<protein>
    <recommendedName>
        <fullName evidence="5">Oxygen sensor histidine kinase NreB</fullName>
        <ecNumber evidence="4">2.7.13.3</ecNumber>
    </recommendedName>
    <alternativeName>
        <fullName evidence="14">Nitrogen regulation protein B</fullName>
    </alternativeName>
</protein>
<evidence type="ECO:0000256" key="12">
    <source>
        <dbReference type="ARBA" id="ARBA00023014"/>
    </source>
</evidence>
<accession>A0A7Z0EKV4</accession>
<keyword evidence="10" id="KW-0408">Iron</keyword>
<keyword evidence="12" id="KW-0411">Iron-sulfur</keyword>
<evidence type="ECO:0000256" key="5">
    <source>
        <dbReference type="ARBA" id="ARBA00017322"/>
    </source>
</evidence>
<dbReference type="Gene3D" id="1.20.5.1930">
    <property type="match status" value="1"/>
</dbReference>
<gene>
    <name evidence="18" type="ORF">HNR10_001819</name>
</gene>
<dbReference type="SUPFAM" id="SSF55874">
    <property type="entry name" value="ATPase domain of HSP90 chaperone/DNA topoisomerase II/histidine kinase"/>
    <property type="match status" value="1"/>
</dbReference>
<keyword evidence="9 18" id="KW-0418">Kinase</keyword>
<evidence type="ECO:0000256" key="8">
    <source>
        <dbReference type="ARBA" id="ARBA00022679"/>
    </source>
</evidence>
<keyword evidence="6" id="KW-0004">4Fe-4S</keyword>
<evidence type="ECO:0000256" key="10">
    <source>
        <dbReference type="ARBA" id="ARBA00023004"/>
    </source>
</evidence>
<keyword evidence="16" id="KW-1133">Transmembrane helix</keyword>
<evidence type="ECO:0000256" key="3">
    <source>
        <dbReference type="ARBA" id="ARBA00004496"/>
    </source>
</evidence>
<organism evidence="18 19">
    <name type="scientific">Nocardiopsis aegyptia</name>
    <dbReference type="NCBI Taxonomy" id="220378"/>
    <lineage>
        <taxon>Bacteria</taxon>
        <taxon>Bacillati</taxon>
        <taxon>Actinomycetota</taxon>
        <taxon>Actinomycetes</taxon>
        <taxon>Streptosporangiales</taxon>
        <taxon>Nocardiopsidaceae</taxon>
        <taxon>Nocardiopsis</taxon>
    </lineage>
</organism>
<dbReference type="CDD" id="cd16917">
    <property type="entry name" value="HATPase_UhpB-NarQ-NarX-like"/>
    <property type="match status" value="1"/>
</dbReference>
<keyword evidence="7" id="KW-0963">Cytoplasm</keyword>
<dbReference type="PIRSF" id="PIRSF037434">
    <property type="entry name" value="STHK_ChrS"/>
    <property type="match status" value="1"/>
</dbReference>
<dbReference type="AlphaFoldDB" id="A0A7Z0EKV4"/>
<comment type="catalytic activity">
    <reaction evidence="1">
        <text>ATP + protein L-histidine = ADP + protein N-phospho-L-histidine.</text>
        <dbReference type="EC" id="2.7.13.3"/>
    </reaction>
</comment>
<keyword evidence="16" id="KW-0472">Membrane</keyword>
<dbReference type="GO" id="GO:0000155">
    <property type="term" value="F:phosphorelay sensor kinase activity"/>
    <property type="evidence" value="ECO:0007669"/>
    <property type="project" value="InterPro"/>
</dbReference>
<feature type="transmembrane region" description="Helical" evidence="16">
    <location>
        <begin position="85"/>
        <end position="107"/>
    </location>
</feature>
<dbReference type="RefSeq" id="WP_312889180.1">
    <property type="nucleotide sequence ID" value="NZ_JACCFS010000001.1"/>
</dbReference>
<comment type="function">
    <text evidence="13">Member of the two-component regulatory system NreB/NreC involved in the control of dissimilatory nitrate/nitrite reduction in response to oxygen. NreB functions as a direct oxygen sensor histidine kinase which is autophosphorylated, in the absence of oxygen, probably at the conserved histidine residue, and transfers its phosphate group probably to a conserved aspartate residue of NreC. NreB/NreC activates the expression of the nitrate (narGHJI) and nitrite (nir) reductase operons, as well as the putative nitrate transporter gene narT.</text>
</comment>
<name>A0A7Z0EKV4_9ACTN</name>
<dbReference type="EMBL" id="JACCFS010000001">
    <property type="protein sequence ID" value="NYJ33938.1"/>
    <property type="molecule type" value="Genomic_DNA"/>
</dbReference>
<reference evidence="18 19" key="1">
    <citation type="submission" date="2020-07" db="EMBL/GenBank/DDBJ databases">
        <title>Sequencing the genomes of 1000 actinobacteria strains.</title>
        <authorList>
            <person name="Klenk H.-P."/>
        </authorList>
    </citation>
    <scope>NUCLEOTIDE SEQUENCE [LARGE SCALE GENOMIC DNA]</scope>
    <source>
        <strain evidence="18 19">DSM 44442</strain>
    </source>
</reference>
<evidence type="ECO:0000256" key="4">
    <source>
        <dbReference type="ARBA" id="ARBA00012438"/>
    </source>
</evidence>
<keyword evidence="11" id="KW-0902">Two-component regulatory system</keyword>
<keyword evidence="6" id="KW-0479">Metal-binding</keyword>
<feature type="domain" description="Histidine kinase/HSP90-like ATPase" evidence="17">
    <location>
        <begin position="310"/>
        <end position="401"/>
    </location>
</feature>
<dbReference type="Pfam" id="PF07730">
    <property type="entry name" value="HisKA_3"/>
    <property type="match status" value="1"/>
</dbReference>
<feature type="transmembrane region" description="Helical" evidence="16">
    <location>
        <begin position="21"/>
        <end position="40"/>
    </location>
</feature>
<proteinExistence type="predicted"/>
<evidence type="ECO:0000256" key="16">
    <source>
        <dbReference type="SAM" id="Phobius"/>
    </source>
</evidence>
<evidence type="ECO:0000256" key="14">
    <source>
        <dbReference type="ARBA" id="ARBA00030800"/>
    </source>
</evidence>
<evidence type="ECO:0000256" key="6">
    <source>
        <dbReference type="ARBA" id="ARBA00022485"/>
    </source>
</evidence>
<dbReference type="EC" id="2.7.13.3" evidence="4"/>
<evidence type="ECO:0000256" key="15">
    <source>
        <dbReference type="SAM" id="MobiDB-lite"/>
    </source>
</evidence>
<evidence type="ECO:0000313" key="19">
    <source>
        <dbReference type="Proteomes" id="UP000572051"/>
    </source>
</evidence>
<dbReference type="InterPro" id="IPR017205">
    <property type="entry name" value="Sig_transdc_His_kinase_ChrS"/>
</dbReference>
<evidence type="ECO:0000256" key="7">
    <source>
        <dbReference type="ARBA" id="ARBA00022490"/>
    </source>
</evidence>
<dbReference type="InterPro" id="IPR003594">
    <property type="entry name" value="HATPase_dom"/>
</dbReference>
<dbReference type="GO" id="GO:0005737">
    <property type="term" value="C:cytoplasm"/>
    <property type="evidence" value="ECO:0007669"/>
    <property type="project" value="UniProtKB-SubCell"/>
</dbReference>
<dbReference type="Gene3D" id="3.30.565.10">
    <property type="entry name" value="Histidine kinase-like ATPase, C-terminal domain"/>
    <property type="match status" value="1"/>
</dbReference>
<evidence type="ECO:0000259" key="17">
    <source>
        <dbReference type="SMART" id="SM00387"/>
    </source>
</evidence>
<dbReference type="GO" id="GO:0016020">
    <property type="term" value="C:membrane"/>
    <property type="evidence" value="ECO:0007669"/>
    <property type="project" value="InterPro"/>
</dbReference>
<dbReference type="PANTHER" id="PTHR24421">
    <property type="entry name" value="NITRATE/NITRITE SENSOR PROTEIN NARX-RELATED"/>
    <property type="match status" value="1"/>
</dbReference>
<comment type="subcellular location">
    <subcellularLocation>
        <location evidence="3">Cytoplasm</location>
    </subcellularLocation>
</comment>
<dbReference type="PRINTS" id="PR00344">
    <property type="entry name" value="BCTRLSENSOR"/>
</dbReference>
<evidence type="ECO:0000256" key="9">
    <source>
        <dbReference type="ARBA" id="ARBA00022777"/>
    </source>
</evidence>
<feature type="region of interest" description="Disordered" evidence="15">
    <location>
        <begin position="380"/>
        <end position="412"/>
    </location>
</feature>
<comment type="cofactor">
    <cofactor evidence="2">
        <name>[4Fe-4S] cluster</name>
        <dbReference type="ChEBI" id="CHEBI:49883"/>
    </cofactor>
</comment>
<dbReference type="GO" id="GO:0051539">
    <property type="term" value="F:4 iron, 4 sulfur cluster binding"/>
    <property type="evidence" value="ECO:0007669"/>
    <property type="project" value="UniProtKB-KW"/>
</dbReference>
<feature type="transmembrane region" description="Helical" evidence="16">
    <location>
        <begin position="46"/>
        <end position="64"/>
    </location>
</feature>
<dbReference type="InterPro" id="IPR036890">
    <property type="entry name" value="HATPase_C_sf"/>
</dbReference>
<evidence type="ECO:0000256" key="13">
    <source>
        <dbReference type="ARBA" id="ARBA00024827"/>
    </source>
</evidence>
<comment type="caution">
    <text evidence="18">The sequence shown here is derived from an EMBL/GenBank/DDBJ whole genome shotgun (WGS) entry which is preliminary data.</text>
</comment>
<feature type="transmembrane region" description="Helical" evidence="16">
    <location>
        <begin position="147"/>
        <end position="168"/>
    </location>
</feature>